<keyword evidence="5 9" id="KW-0169">Cobalamin biosynthesis</keyword>
<dbReference type="HAMAP" id="MF_00024">
    <property type="entry name" value="CobD_CbiB"/>
    <property type="match status" value="1"/>
</dbReference>
<keyword evidence="7 9" id="KW-1133">Transmembrane helix</keyword>
<keyword evidence="4 9" id="KW-1003">Cell membrane</keyword>
<dbReference type="Proteomes" id="UP000886890">
    <property type="component" value="Unassembled WGS sequence"/>
</dbReference>
<comment type="similarity">
    <text evidence="3 9">Belongs to the CobD/CbiB family.</text>
</comment>
<feature type="transmembrane region" description="Helical" evidence="9">
    <location>
        <begin position="86"/>
        <end position="105"/>
    </location>
</feature>
<dbReference type="Pfam" id="PF03186">
    <property type="entry name" value="CobD_Cbib"/>
    <property type="match status" value="1"/>
</dbReference>
<dbReference type="GO" id="GO:0048472">
    <property type="term" value="F:threonine-phosphate decarboxylase activity"/>
    <property type="evidence" value="ECO:0007669"/>
    <property type="project" value="InterPro"/>
</dbReference>
<feature type="transmembrane region" description="Helical" evidence="9">
    <location>
        <begin position="55"/>
        <end position="79"/>
    </location>
</feature>
<evidence type="ECO:0000313" key="10">
    <source>
        <dbReference type="EMBL" id="HIX76036.1"/>
    </source>
</evidence>
<dbReference type="PANTHER" id="PTHR34308:SF1">
    <property type="entry name" value="COBALAMIN BIOSYNTHESIS PROTEIN CBIB"/>
    <property type="match status" value="1"/>
</dbReference>
<keyword evidence="8 9" id="KW-0472">Membrane</keyword>
<evidence type="ECO:0000256" key="3">
    <source>
        <dbReference type="ARBA" id="ARBA00006263"/>
    </source>
</evidence>
<protein>
    <recommendedName>
        <fullName evidence="9">Cobalamin biosynthesis protein CobD</fullName>
    </recommendedName>
</protein>
<sequence length="323" mass="35251">MMWLTLAALLTGYILDLLFGDPRQIYHPIRIIGNLISVLEKGIRKVFPKTPGGELAGGVVLVLLTVGISTVVPAVLLAIAAWIHPAVYWALASFWSWQILATKSLKTESMKVYAPLKAGDLPAARYAVSMIVGRDTERLSEEGVAKAAVETVAENTSDGIVAPLIFLAIGGPALGFLYKSVNTMDSMVGYKNDKYLYFGRAAARLDDLLNFFPARISAWLMIAAAAVLGMDGRNAKRIYLRDRHNHASPNSAQTEAVMAGALRVQLAGDAWYFGKRYEKPTIGDPFRSVEPEDIVRANRLMYLTSFFALAVFGILRAAVCLVL</sequence>
<dbReference type="NCBIfam" id="TIGR00380">
    <property type="entry name" value="cobal_cbiB"/>
    <property type="match status" value="1"/>
</dbReference>
<feature type="transmembrane region" description="Helical" evidence="9">
    <location>
        <begin position="160"/>
        <end position="178"/>
    </location>
</feature>
<keyword evidence="6 9" id="KW-0812">Transmembrane</keyword>
<evidence type="ECO:0000256" key="9">
    <source>
        <dbReference type="HAMAP-Rule" id="MF_00024"/>
    </source>
</evidence>
<organism evidence="10 11">
    <name type="scientific">Candidatus Fusicatenibacter merdavium</name>
    <dbReference type="NCBI Taxonomy" id="2838600"/>
    <lineage>
        <taxon>Bacteria</taxon>
        <taxon>Bacillati</taxon>
        <taxon>Bacillota</taxon>
        <taxon>Clostridia</taxon>
        <taxon>Lachnospirales</taxon>
        <taxon>Lachnospiraceae</taxon>
        <taxon>Fusicatenibacter</taxon>
    </lineage>
</organism>
<accession>A0A9D1XBH2</accession>
<feature type="transmembrane region" description="Helical" evidence="9">
    <location>
        <begin position="208"/>
        <end position="230"/>
    </location>
</feature>
<dbReference type="GO" id="GO:0015420">
    <property type="term" value="F:ABC-type vitamin B12 transporter activity"/>
    <property type="evidence" value="ECO:0007669"/>
    <property type="project" value="UniProtKB-UniRule"/>
</dbReference>
<comment type="function">
    <text evidence="9">Converts cobyric acid to cobinamide by the addition of aminopropanol on the F carboxylic group.</text>
</comment>
<name>A0A9D1XBH2_9FIRM</name>
<evidence type="ECO:0000256" key="4">
    <source>
        <dbReference type="ARBA" id="ARBA00022475"/>
    </source>
</evidence>
<reference evidence="10" key="2">
    <citation type="submission" date="2021-04" db="EMBL/GenBank/DDBJ databases">
        <authorList>
            <person name="Gilroy R."/>
        </authorList>
    </citation>
    <scope>NUCLEOTIDE SEQUENCE</scope>
    <source>
        <strain evidence="10">CHK183-1962</strain>
    </source>
</reference>
<dbReference type="GO" id="GO:0005886">
    <property type="term" value="C:plasma membrane"/>
    <property type="evidence" value="ECO:0007669"/>
    <property type="project" value="UniProtKB-SubCell"/>
</dbReference>
<comment type="subcellular location">
    <subcellularLocation>
        <location evidence="1 9">Cell membrane</location>
        <topology evidence="1 9">Multi-pass membrane protein</topology>
    </subcellularLocation>
</comment>
<evidence type="ECO:0000256" key="2">
    <source>
        <dbReference type="ARBA" id="ARBA00004953"/>
    </source>
</evidence>
<dbReference type="InterPro" id="IPR004485">
    <property type="entry name" value="Cobalamin_biosynth_CobD/CbiB"/>
</dbReference>
<evidence type="ECO:0000256" key="6">
    <source>
        <dbReference type="ARBA" id="ARBA00022692"/>
    </source>
</evidence>
<dbReference type="AlphaFoldDB" id="A0A9D1XBH2"/>
<evidence type="ECO:0000256" key="5">
    <source>
        <dbReference type="ARBA" id="ARBA00022573"/>
    </source>
</evidence>
<gene>
    <name evidence="10" type="primary">cbiB</name>
    <name evidence="9" type="synonym">cobD</name>
    <name evidence="10" type="ORF">H9734_00310</name>
</gene>
<evidence type="ECO:0000256" key="8">
    <source>
        <dbReference type="ARBA" id="ARBA00023136"/>
    </source>
</evidence>
<evidence type="ECO:0000256" key="1">
    <source>
        <dbReference type="ARBA" id="ARBA00004651"/>
    </source>
</evidence>
<proteinExistence type="inferred from homology"/>
<evidence type="ECO:0000313" key="11">
    <source>
        <dbReference type="Proteomes" id="UP000886890"/>
    </source>
</evidence>
<comment type="pathway">
    <text evidence="2 9">Cofactor biosynthesis; adenosylcobalamin biosynthesis.</text>
</comment>
<dbReference type="PANTHER" id="PTHR34308">
    <property type="entry name" value="COBALAMIN BIOSYNTHESIS PROTEIN CBIB"/>
    <property type="match status" value="1"/>
</dbReference>
<reference evidence="10" key="1">
    <citation type="journal article" date="2021" name="PeerJ">
        <title>Extensive microbial diversity within the chicken gut microbiome revealed by metagenomics and culture.</title>
        <authorList>
            <person name="Gilroy R."/>
            <person name="Ravi A."/>
            <person name="Getino M."/>
            <person name="Pursley I."/>
            <person name="Horton D.L."/>
            <person name="Alikhan N.F."/>
            <person name="Baker D."/>
            <person name="Gharbi K."/>
            <person name="Hall N."/>
            <person name="Watson M."/>
            <person name="Adriaenssens E.M."/>
            <person name="Foster-Nyarko E."/>
            <person name="Jarju S."/>
            <person name="Secka A."/>
            <person name="Antonio M."/>
            <person name="Oren A."/>
            <person name="Chaudhuri R.R."/>
            <person name="La Ragione R."/>
            <person name="Hildebrand F."/>
            <person name="Pallen M.J."/>
        </authorList>
    </citation>
    <scope>NUCLEOTIDE SEQUENCE</scope>
    <source>
        <strain evidence="10">CHK183-1962</strain>
    </source>
</reference>
<evidence type="ECO:0000256" key="7">
    <source>
        <dbReference type="ARBA" id="ARBA00022989"/>
    </source>
</evidence>
<dbReference type="GO" id="GO:0009236">
    <property type="term" value="P:cobalamin biosynthetic process"/>
    <property type="evidence" value="ECO:0007669"/>
    <property type="project" value="UniProtKB-UniRule"/>
</dbReference>
<comment type="caution">
    <text evidence="10">The sequence shown here is derived from an EMBL/GenBank/DDBJ whole genome shotgun (WGS) entry which is preliminary data.</text>
</comment>
<feature type="transmembrane region" description="Helical" evidence="9">
    <location>
        <begin position="300"/>
        <end position="322"/>
    </location>
</feature>
<dbReference type="EMBL" id="DXEK01000004">
    <property type="protein sequence ID" value="HIX76036.1"/>
    <property type="molecule type" value="Genomic_DNA"/>
</dbReference>